<reference evidence="1" key="1">
    <citation type="submission" date="2022-03" db="EMBL/GenBank/DDBJ databases">
        <title>The complete genome sequence of a Methyloterrigena soli.</title>
        <authorList>
            <person name="Zi Z."/>
        </authorList>
    </citation>
    <scope>NUCLEOTIDE SEQUENCE</scope>
    <source>
        <strain evidence="1">M48</strain>
    </source>
</reference>
<name>A0AA41UDA6_9HYPH</name>
<protein>
    <submittedName>
        <fullName evidence="1">Uncharacterized protein</fullName>
    </submittedName>
</protein>
<evidence type="ECO:0000313" key="1">
    <source>
        <dbReference type="EMBL" id="MCI0129132.1"/>
    </source>
</evidence>
<dbReference type="AlphaFoldDB" id="A0AA41UDA6"/>
<dbReference type="EMBL" id="JALAZD010000004">
    <property type="protein sequence ID" value="MCI0129132.1"/>
    <property type="molecule type" value="Genomic_DNA"/>
</dbReference>
<keyword evidence="2" id="KW-1185">Reference proteome</keyword>
<organism evidence="1 2">
    <name type="scientific">Paradevosia shaoguanensis</name>
    <dbReference type="NCBI Taxonomy" id="1335043"/>
    <lineage>
        <taxon>Bacteria</taxon>
        <taxon>Pseudomonadati</taxon>
        <taxon>Pseudomonadota</taxon>
        <taxon>Alphaproteobacteria</taxon>
        <taxon>Hyphomicrobiales</taxon>
        <taxon>Devosiaceae</taxon>
        <taxon>Paradevosia</taxon>
    </lineage>
</organism>
<sequence>MTAHVAIDVAAVAARVHRDGRRARVSHFDLLALADFVVATLAEETPVRASLAASVAVVLRGMDEWQAAEAAAQLAHDQGADDGAADLSAGDALCELANSLITLKTVFEQEFPNG</sequence>
<accession>A0AA41UDA6</accession>
<gene>
    <name evidence="1" type="ORF">ML536_20050</name>
</gene>
<proteinExistence type="predicted"/>
<dbReference type="Proteomes" id="UP001156140">
    <property type="component" value="Unassembled WGS sequence"/>
</dbReference>
<evidence type="ECO:0000313" key="2">
    <source>
        <dbReference type="Proteomes" id="UP001156140"/>
    </source>
</evidence>
<comment type="caution">
    <text evidence="1">The sequence shown here is derived from an EMBL/GenBank/DDBJ whole genome shotgun (WGS) entry which is preliminary data.</text>
</comment>
<dbReference type="RefSeq" id="WP_281737096.1">
    <property type="nucleotide sequence ID" value="NZ_JAKETQ010000004.1"/>
</dbReference>